<evidence type="ECO:0000313" key="1">
    <source>
        <dbReference type="EMBL" id="ABK77011.1"/>
    </source>
</evidence>
<dbReference type="Proteomes" id="UP000000758">
    <property type="component" value="Chromosome"/>
</dbReference>
<protein>
    <submittedName>
        <fullName evidence="1">Periplasmic serine protease (ClpP class)</fullName>
    </submittedName>
</protein>
<organism evidence="1 2">
    <name type="scientific">Cenarchaeum symbiosum (strain A)</name>
    <dbReference type="NCBI Taxonomy" id="414004"/>
    <lineage>
        <taxon>Archaea</taxon>
        <taxon>Nitrososphaerota</taxon>
        <taxon>Candidatus Cenarchaeales</taxon>
        <taxon>Candidatus Cenarchaeaceae</taxon>
        <taxon>Candidatus Cenarchaeum</taxon>
    </lineage>
</organism>
<gene>
    <name evidence="1" type="ordered locus">CENSYa_0375</name>
</gene>
<dbReference type="InterPro" id="IPR029045">
    <property type="entry name" value="ClpP/crotonase-like_dom_sf"/>
</dbReference>
<dbReference type="GO" id="GO:0008233">
    <property type="term" value="F:peptidase activity"/>
    <property type="evidence" value="ECO:0007669"/>
    <property type="project" value="UniProtKB-KW"/>
</dbReference>
<dbReference type="GO" id="GO:0016020">
    <property type="term" value="C:membrane"/>
    <property type="evidence" value="ECO:0007669"/>
    <property type="project" value="InterPro"/>
</dbReference>
<evidence type="ECO:0000313" key="2">
    <source>
        <dbReference type="Proteomes" id="UP000000758"/>
    </source>
</evidence>
<name>A0RUJ4_CENSY</name>
<accession>A0RUJ4</accession>
<dbReference type="EnsemblBacteria" id="ABK77011">
    <property type="protein sequence ID" value="ABK77011"/>
    <property type="gene ID" value="CENSYa_0375"/>
</dbReference>
<dbReference type="GO" id="GO:0006508">
    <property type="term" value="P:proteolysis"/>
    <property type="evidence" value="ECO:0007669"/>
    <property type="project" value="UniProtKB-KW"/>
</dbReference>
<dbReference type="AlphaFoldDB" id="A0RUJ4"/>
<keyword evidence="1" id="KW-0378">Hydrolase</keyword>
<keyword evidence="2" id="KW-1185">Reference proteome</keyword>
<dbReference type="KEGG" id="csy:CENSYa_0375"/>
<dbReference type="SUPFAM" id="SSF52096">
    <property type="entry name" value="ClpP/crotonase"/>
    <property type="match status" value="1"/>
</dbReference>
<sequence length="308" mass="35143">MPPWSDILKEIHDLENVTIESASDRIIQKYLELLQRHTKRDTILYTSSWTRPTRTNDVVSITEDDLDGFMEVVYGLKAKELDLVLHSPGGSPEAAEAIVLYLHEIFEDIRVIIPHAAMSAATMISCASNYIVMGKHSFLGPTDPQMFLYTAHGWTNMAAQYILDDFDEAQEISRDDPGKLVAWNPLLSQYTPGFIHECRSAKELTKELVREWSKTYMFAGKPDKLARATRISENLTSDDIFKSHARHIPRKKCEEMGLEIIHLEDDEILQDLSLSVFHAANIFFQHSTATKIIKNHNDRTVLSFPPEE</sequence>
<dbReference type="HOGENOM" id="CLU_080131_0_0_2"/>
<dbReference type="Gene3D" id="3.90.226.10">
    <property type="entry name" value="2-enoyl-CoA Hydratase, Chain A, domain 1"/>
    <property type="match status" value="1"/>
</dbReference>
<dbReference type="InterPro" id="IPR002825">
    <property type="entry name" value="Pept_S49_ser-pept_pro"/>
</dbReference>
<dbReference type="EMBL" id="DP000238">
    <property type="protein sequence ID" value="ABK77011.1"/>
    <property type="molecule type" value="Genomic_DNA"/>
</dbReference>
<dbReference type="PANTHER" id="PTHR35984:SF1">
    <property type="entry name" value="PERIPLASMIC SERINE PROTEASE"/>
    <property type="match status" value="1"/>
</dbReference>
<proteinExistence type="predicted"/>
<dbReference type="Pfam" id="PF01972">
    <property type="entry name" value="SDH_protease"/>
    <property type="match status" value="1"/>
</dbReference>
<dbReference type="PANTHER" id="PTHR35984">
    <property type="entry name" value="PERIPLASMIC SERINE PROTEASE"/>
    <property type="match status" value="1"/>
</dbReference>
<keyword evidence="1" id="KW-0645">Protease</keyword>
<reference evidence="1 2" key="1">
    <citation type="journal article" date="2006" name="Proc. Natl. Acad. Sci. U.S.A.">
        <title>Genomic analysis of the uncultivated marine crenarchaeote Cenarchaeum symbiosum.</title>
        <authorList>
            <person name="Hallam S.J."/>
            <person name="Konstantinidis K.T."/>
            <person name="Putnam N."/>
            <person name="Schleper C."/>
            <person name="Watanabe Y."/>
            <person name="Sugahara J."/>
            <person name="Preston C."/>
            <person name="de la Torre J."/>
            <person name="Richardson P.M."/>
            <person name="DeLong E.F."/>
        </authorList>
    </citation>
    <scope>NUCLEOTIDE SEQUENCE [LARGE SCALE GENOMIC DNA]</scope>
    <source>
        <strain evidence="2">A</strain>
    </source>
</reference>
<dbReference type="STRING" id="414004.CENSYa_0375"/>